<keyword evidence="2" id="KW-1133">Transmembrane helix</keyword>
<dbReference type="Proteomes" id="UP000253769">
    <property type="component" value="Unassembled WGS sequence"/>
</dbReference>
<dbReference type="RefSeq" id="WP_114694859.1">
    <property type="nucleotide sequence ID" value="NZ_QQOH01000001.1"/>
</dbReference>
<keyword evidence="1" id="KW-0560">Oxidoreductase</keyword>
<protein>
    <recommendedName>
        <fullName evidence="3">FAD-binding FR-type domain-containing protein</fullName>
    </recommendedName>
</protein>
<evidence type="ECO:0000256" key="2">
    <source>
        <dbReference type="SAM" id="Phobius"/>
    </source>
</evidence>
<dbReference type="Pfam" id="PF08022">
    <property type="entry name" value="FAD_binding_8"/>
    <property type="match status" value="1"/>
</dbReference>
<dbReference type="InterPro" id="IPR013121">
    <property type="entry name" value="Fe_red_NAD-bd_6"/>
</dbReference>
<sequence>MNQSPSTQIADSNSAVSSTGRWLSGRRLWFKNIPWLCLILGLAVYQFWIGFKYDSNDTTNIYLQLSRASSYVLLLVLVVLWLPVMRNGLSVLRRSWIGEWLPIENANDLHRWLGHICILFSLVHGSQYLLYLNTLNEPFMEVLFAEQPDLVRSMQTTMYEFVSEDESIDVMAQWIADGASQQGYEEHIRPIMKEDCTKCHSTTSTQTYAIQWMPLTKYGDVVSLTSAGVESRQFRINVSGLLMLVLFIVVWVSSLAWMRHRFHHHFQQLHLLGYLLGLLALLHIPSLEWIVAPVVVLAIELLLSKRVKTYRGHPARLSAISDDLLRLEIRRPEAMQIRAGHFVDLRIPGLFDIDPTDDDPTAKELRRKSTVLCREWHPFSLTGSRNAPDKLVLKIRAMGDWTNALRDKLKNHDEYQLDVDIRGPYASPISHAVTHSKRRKDWVMVAGGIGITPFLSLLRELKQQPDEPYHLHLVWVLREPALMLWIRPLLQRLCEHSNVRCHWHFYFTGEGMLSETEKDQLQQIGELQIQRSRPDWPALFEQIAATGIRPSCYVCGPDAMAKQVKKACRKQGWVLHKEEF</sequence>
<keyword evidence="2" id="KW-0812">Transmembrane</keyword>
<organism evidence="4 5">
    <name type="scientific">Motiliproteus coralliicola</name>
    <dbReference type="NCBI Taxonomy" id="2283196"/>
    <lineage>
        <taxon>Bacteria</taxon>
        <taxon>Pseudomonadati</taxon>
        <taxon>Pseudomonadota</taxon>
        <taxon>Gammaproteobacteria</taxon>
        <taxon>Oceanospirillales</taxon>
        <taxon>Oceanospirillaceae</taxon>
        <taxon>Motiliproteus</taxon>
    </lineage>
</organism>
<dbReference type="Pfam" id="PF08030">
    <property type="entry name" value="NAD_binding_6"/>
    <property type="match status" value="1"/>
</dbReference>
<dbReference type="OrthoDB" id="581532at2"/>
<dbReference type="PANTHER" id="PTHR11972">
    <property type="entry name" value="NADPH OXIDASE"/>
    <property type="match status" value="1"/>
</dbReference>
<dbReference type="InterPro" id="IPR017938">
    <property type="entry name" value="Riboflavin_synthase-like_b-brl"/>
</dbReference>
<dbReference type="Gene3D" id="3.40.50.80">
    <property type="entry name" value="Nucleotide-binding domain of ferredoxin-NADP reductase (FNR) module"/>
    <property type="match status" value="1"/>
</dbReference>
<evidence type="ECO:0000313" key="4">
    <source>
        <dbReference type="EMBL" id="RDE25264.1"/>
    </source>
</evidence>
<dbReference type="Gene3D" id="2.40.30.10">
    <property type="entry name" value="Translation factors"/>
    <property type="match status" value="1"/>
</dbReference>
<feature type="transmembrane region" description="Helical" evidence="2">
    <location>
        <begin position="71"/>
        <end position="92"/>
    </location>
</feature>
<name>A0A369WXL2_9GAMM</name>
<dbReference type="SUPFAM" id="SSF63380">
    <property type="entry name" value="Riboflavin synthase domain-like"/>
    <property type="match status" value="1"/>
</dbReference>
<proteinExistence type="predicted"/>
<keyword evidence="2" id="KW-0472">Membrane</keyword>
<dbReference type="SUPFAM" id="SSF52343">
    <property type="entry name" value="Ferredoxin reductase-like, C-terminal NADP-linked domain"/>
    <property type="match status" value="1"/>
</dbReference>
<reference evidence="4 5" key="1">
    <citation type="submission" date="2018-07" db="EMBL/GenBank/DDBJ databases">
        <title>Motiliproteus coralliicola sp. nov., a bacterium isolated from Coral.</title>
        <authorList>
            <person name="Wang G."/>
        </authorList>
    </citation>
    <scope>NUCLEOTIDE SEQUENCE [LARGE SCALE GENOMIC DNA]</scope>
    <source>
        <strain evidence="4 5">C34</strain>
    </source>
</reference>
<comment type="caution">
    <text evidence="4">The sequence shown here is derived from an EMBL/GenBank/DDBJ whole genome shotgun (WGS) entry which is preliminary data.</text>
</comment>
<gene>
    <name evidence="4" type="ORF">DV711_06855</name>
</gene>
<feature type="transmembrane region" description="Helical" evidence="2">
    <location>
        <begin position="271"/>
        <end position="303"/>
    </location>
</feature>
<dbReference type="GO" id="GO:0005886">
    <property type="term" value="C:plasma membrane"/>
    <property type="evidence" value="ECO:0007669"/>
    <property type="project" value="TreeGrafter"/>
</dbReference>
<dbReference type="InterPro" id="IPR039261">
    <property type="entry name" value="FNR_nucleotide-bd"/>
</dbReference>
<dbReference type="GO" id="GO:0016491">
    <property type="term" value="F:oxidoreductase activity"/>
    <property type="evidence" value="ECO:0007669"/>
    <property type="project" value="UniProtKB-KW"/>
</dbReference>
<feature type="transmembrane region" description="Helical" evidence="2">
    <location>
        <begin position="33"/>
        <end position="51"/>
    </location>
</feature>
<feature type="transmembrane region" description="Helical" evidence="2">
    <location>
        <begin position="241"/>
        <end position="259"/>
    </location>
</feature>
<accession>A0A369WXL2</accession>
<dbReference type="InterPro" id="IPR013112">
    <property type="entry name" value="FAD-bd_8"/>
</dbReference>
<dbReference type="AlphaFoldDB" id="A0A369WXL2"/>
<dbReference type="InterPro" id="IPR050369">
    <property type="entry name" value="RBOH/FRE"/>
</dbReference>
<dbReference type="InterPro" id="IPR017927">
    <property type="entry name" value="FAD-bd_FR_type"/>
</dbReference>
<evidence type="ECO:0000256" key="1">
    <source>
        <dbReference type="ARBA" id="ARBA00023002"/>
    </source>
</evidence>
<evidence type="ECO:0000313" key="5">
    <source>
        <dbReference type="Proteomes" id="UP000253769"/>
    </source>
</evidence>
<evidence type="ECO:0000259" key="3">
    <source>
        <dbReference type="PROSITE" id="PS51384"/>
    </source>
</evidence>
<keyword evidence="5" id="KW-1185">Reference proteome</keyword>
<dbReference type="SFLD" id="SFLDS00052">
    <property type="entry name" value="Ferric_Reductase_Domain"/>
    <property type="match status" value="1"/>
</dbReference>
<dbReference type="EMBL" id="QQOH01000001">
    <property type="protein sequence ID" value="RDE25264.1"/>
    <property type="molecule type" value="Genomic_DNA"/>
</dbReference>
<feature type="domain" description="FAD-binding FR-type" evidence="3">
    <location>
        <begin position="307"/>
        <end position="431"/>
    </location>
</feature>
<dbReference type="PROSITE" id="PS51384">
    <property type="entry name" value="FAD_FR"/>
    <property type="match status" value="1"/>
</dbReference>